<protein>
    <submittedName>
        <fullName evidence="1">Uncharacterized protein</fullName>
    </submittedName>
</protein>
<accession>A0ABD1FH16</accession>
<dbReference type="EMBL" id="JBEAFC010000015">
    <property type="protein sequence ID" value="KAL1531150.1"/>
    <property type="molecule type" value="Genomic_DNA"/>
</dbReference>
<evidence type="ECO:0000313" key="1">
    <source>
        <dbReference type="EMBL" id="KAL1531150.1"/>
    </source>
</evidence>
<reference evidence="1 2" key="1">
    <citation type="submission" date="2024-06" db="EMBL/GenBank/DDBJ databases">
        <title>A chromosome level genome sequence of Diviner's sage (Salvia divinorum).</title>
        <authorList>
            <person name="Ford S.A."/>
            <person name="Ro D.-K."/>
            <person name="Ness R.W."/>
            <person name="Phillips M.A."/>
        </authorList>
    </citation>
    <scope>NUCLEOTIDE SEQUENCE [LARGE SCALE GENOMIC DNA]</scope>
    <source>
        <strain evidence="1">SAF-2024a</strain>
        <tissue evidence="1">Leaf</tissue>
    </source>
</reference>
<gene>
    <name evidence="1" type="ORF">AAHA92_33863</name>
</gene>
<dbReference type="Proteomes" id="UP001567538">
    <property type="component" value="Unassembled WGS sequence"/>
</dbReference>
<dbReference type="AlphaFoldDB" id="A0ABD1FH16"/>
<comment type="caution">
    <text evidence="1">The sequence shown here is derived from an EMBL/GenBank/DDBJ whole genome shotgun (WGS) entry which is preliminary data.</text>
</comment>
<keyword evidence="2" id="KW-1185">Reference proteome</keyword>
<sequence>MLAEVVSAPFADGRYSSVAGSCLQSDSPLPSCRRFSDIGEGFILAEICEFCGLRGVEFLMKRPLSYLPGNYFSARL</sequence>
<proteinExistence type="predicted"/>
<organism evidence="1 2">
    <name type="scientific">Salvia divinorum</name>
    <name type="common">Maria pastora</name>
    <name type="synonym">Diviner's sage</name>
    <dbReference type="NCBI Taxonomy" id="28513"/>
    <lineage>
        <taxon>Eukaryota</taxon>
        <taxon>Viridiplantae</taxon>
        <taxon>Streptophyta</taxon>
        <taxon>Embryophyta</taxon>
        <taxon>Tracheophyta</taxon>
        <taxon>Spermatophyta</taxon>
        <taxon>Magnoliopsida</taxon>
        <taxon>eudicotyledons</taxon>
        <taxon>Gunneridae</taxon>
        <taxon>Pentapetalae</taxon>
        <taxon>asterids</taxon>
        <taxon>lamiids</taxon>
        <taxon>Lamiales</taxon>
        <taxon>Lamiaceae</taxon>
        <taxon>Nepetoideae</taxon>
        <taxon>Mentheae</taxon>
        <taxon>Salviinae</taxon>
        <taxon>Salvia</taxon>
        <taxon>Salvia subgen. Calosphace</taxon>
    </lineage>
</organism>
<name>A0ABD1FH16_SALDI</name>
<evidence type="ECO:0000313" key="2">
    <source>
        <dbReference type="Proteomes" id="UP001567538"/>
    </source>
</evidence>